<dbReference type="EMBL" id="KY487842">
    <property type="protein sequence ID" value="AUM61754.1"/>
    <property type="molecule type" value="Genomic_DNA"/>
</dbReference>
<name>A0A2K9LSF4_9VIRU</name>
<proteinExistence type="predicted"/>
<dbReference type="EMBL" id="KY487881">
    <property type="protein sequence ID" value="AUM61829.1"/>
    <property type="molecule type" value="Genomic_DNA"/>
</dbReference>
<organism evidence="1">
    <name type="scientific">uncultured virus</name>
    <dbReference type="NCBI Taxonomy" id="340016"/>
    <lineage>
        <taxon>Viruses</taxon>
        <taxon>environmental samples</taxon>
    </lineage>
</organism>
<evidence type="ECO:0000313" key="1">
    <source>
        <dbReference type="EMBL" id="AUM61829.1"/>
    </source>
</evidence>
<accession>A0A2K9LSF4</accession>
<protein>
    <submittedName>
        <fullName evidence="1">Capsid</fullName>
    </submittedName>
</protein>
<reference evidence="1" key="1">
    <citation type="submission" date="2017-01" db="EMBL/GenBank/DDBJ databases">
        <title>High-throughput sequencing uncovers low homogeneity in the biogeography of single-stranded DNA viruses.</title>
        <authorList>
            <person name="Pearson V.M."/>
            <person name="Rokyta D.R."/>
        </authorList>
    </citation>
    <scope>NUCLEOTIDE SEQUENCE</scope>
</reference>
<sequence length="316" mass="36297">MPYKRRSYRKAPYRVRALPRRTTRTKRTYRRSAVRKKVYRKKRYARRVLNVSTRKKQDNMQPMVINVTGPPDTPTPGPFQMNASDGLQICLWNATWRPKLTQLGGAQPTVDDDATRTSTRTWMRGLAERIEIQTSGSAAWEWRRITFTFFSNHFYLFNDDPLNNGTAVRYNIETNTGVNRALTFFNGGNTNDAALVTQLFAYVFKGAQDTDWRNPMTAKTHSDRVRIKSDHTTLIRSGNDAGIIKKYRKYHPMNRTLIYDEDEVGGVVGDGVLSAAVNASMGDYYVLDIFKPTLAAQETEESLTFAPEATLYWHER</sequence>
<gene>
    <name evidence="1" type="primary">Cap</name>
</gene>